<keyword evidence="1" id="KW-0132">Cell division</keyword>
<reference evidence="7" key="2">
    <citation type="submission" date="2015-06" db="UniProtKB">
        <authorList>
            <consortium name="EnsemblMetazoa"/>
        </authorList>
    </citation>
    <scope>IDENTIFICATION</scope>
</reference>
<feature type="domain" description="Cyclin-like" evidence="5">
    <location>
        <begin position="259"/>
        <end position="343"/>
    </location>
</feature>
<dbReference type="InterPro" id="IPR039361">
    <property type="entry name" value="Cyclin"/>
</dbReference>
<dbReference type="KEGG" id="tut:107365543"/>
<dbReference type="EMBL" id="CAEY01000249">
    <property type="status" value="NOT_ANNOTATED_CDS"/>
    <property type="molecule type" value="Genomic_DNA"/>
</dbReference>
<evidence type="ECO:0000313" key="8">
    <source>
        <dbReference type="Proteomes" id="UP000015104"/>
    </source>
</evidence>
<dbReference type="SMART" id="SM01332">
    <property type="entry name" value="Cyclin_C"/>
    <property type="match status" value="1"/>
</dbReference>
<evidence type="ECO:0000256" key="2">
    <source>
        <dbReference type="ARBA" id="ARBA00023127"/>
    </source>
</evidence>
<dbReference type="GO" id="GO:0016538">
    <property type="term" value="F:cyclin-dependent protein serine/threonine kinase regulator activity"/>
    <property type="evidence" value="ECO:0007669"/>
    <property type="project" value="InterPro"/>
</dbReference>
<dbReference type="eggNOG" id="KOG0653">
    <property type="taxonomic scope" value="Eukaryota"/>
</dbReference>
<organism evidence="7 8">
    <name type="scientific">Tetranychus urticae</name>
    <name type="common">Two-spotted spider mite</name>
    <dbReference type="NCBI Taxonomy" id="32264"/>
    <lineage>
        <taxon>Eukaryota</taxon>
        <taxon>Metazoa</taxon>
        <taxon>Ecdysozoa</taxon>
        <taxon>Arthropoda</taxon>
        <taxon>Chelicerata</taxon>
        <taxon>Arachnida</taxon>
        <taxon>Acari</taxon>
        <taxon>Acariformes</taxon>
        <taxon>Trombidiformes</taxon>
        <taxon>Prostigmata</taxon>
        <taxon>Eleutherengona</taxon>
        <taxon>Raphignathae</taxon>
        <taxon>Tetranychoidea</taxon>
        <taxon>Tetranychidae</taxon>
        <taxon>Tetranychus</taxon>
    </lineage>
</organism>
<dbReference type="Proteomes" id="UP000015104">
    <property type="component" value="Unassembled WGS sequence"/>
</dbReference>
<dbReference type="Gene3D" id="1.10.472.10">
    <property type="entry name" value="Cyclin-like"/>
    <property type="match status" value="2"/>
</dbReference>
<dbReference type="SMART" id="SM00385">
    <property type="entry name" value="CYCLIN"/>
    <property type="match status" value="2"/>
</dbReference>
<feature type="domain" description="Cyclin-like" evidence="5">
    <location>
        <begin position="162"/>
        <end position="246"/>
    </location>
</feature>
<proteinExistence type="inferred from homology"/>
<feature type="domain" description="Cyclin C-terminal" evidence="6">
    <location>
        <begin position="255"/>
        <end position="374"/>
    </location>
</feature>
<evidence type="ECO:0000259" key="5">
    <source>
        <dbReference type="SMART" id="SM00385"/>
    </source>
</evidence>
<gene>
    <name evidence="7" type="primary">107365543</name>
</gene>
<dbReference type="AlphaFoldDB" id="T1KMV8"/>
<dbReference type="GO" id="GO:0051301">
    <property type="term" value="P:cell division"/>
    <property type="evidence" value="ECO:0007669"/>
    <property type="project" value="UniProtKB-KW"/>
</dbReference>
<dbReference type="GO" id="GO:0044772">
    <property type="term" value="P:mitotic cell cycle phase transition"/>
    <property type="evidence" value="ECO:0007669"/>
    <property type="project" value="InterPro"/>
</dbReference>
<dbReference type="InterPro" id="IPR006671">
    <property type="entry name" value="Cyclin_N"/>
</dbReference>
<dbReference type="STRING" id="32264.T1KMV8"/>
<name>T1KMV8_TETUR</name>
<dbReference type="InterPro" id="IPR013763">
    <property type="entry name" value="Cyclin-like_dom"/>
</dbReference>
<evidence type="ECO:0000259" key="6">
    <source>
        <dbReference type="SMART" id="SM01332"/>
    </source>
</evidence>
<protein>
    <submittedName>
        <fullName evidence="7">Uncharacterized protein</fullName>
    </submittedName>
</protein>
<dbReference type="InterPro" id="IPR036915">
    <property type="entry name" value="Cyclin-like_sf"/>
</dbReference>
<evidence type="ECO:0000313" key="7">
    <source>
        <dbReference type="EnsemblMetazoa" id="tetur15g03050.1"/>
    </source>
</evidence>
<dbReference type="HOGENOM" id="CLU_020695_2_0_1"/>
<sequence>MSTVKKVFGNRSNLTLHIDEDHRISLKRSVEEPANLLVAKKSKSEAGRKKKADLENQGHVTQSIVKKVKSISICEKLVEKQPVKLDVKLDFNDPKSCYTKPTDLPDDLEDYDLKQVHDSYAEPHYVMDIFKYYQTKELQSLTKKYLNNQSEITENMRAILVDWLVEIQQNYTLNHETLYLAVKMVDQYLMRQNIKKTDFQLLGATAMLIAAKYDERIPPAIEDFVYSCDNQYKKKDIILMEMEILKKLDFNIGFPLSYRFLRRYARCAELTMEELTLARFILEMSLMEYDLIEERESSIAAASLLLALRMKHFPSKDVWTKTLVYYSGYTEQQVLPLMFKLNKIISAPPKQALSSIRAKYSHRVFMEVAKINPLPSEAS</sequence>
<comment type="similarity">
    <text evidence="4">Belongs to the cyclin family.</text>
</comment>
<dbReference type="FunFam" id="1.10.472.10:FF:000001">
    <property type="entry name" value="G2/mitotic-specific cyclin"/>
    <property type="match status" value="1"/>
</dbReference>
<accession>T1KMV8</accession>
<dbReference type="PIRSF" id="PIRSF001771">
    <property type="entry name" value="Cyclin_A_B_D_E"/>
    <property type="match status" value="1"/>
</dbReference>
<evidence type="ECO:0000256" key="4">
    <source>
        <dbReference type="RuleBase" id="RU000383"/>
    </source>
</evidence>
<dbReference type="SUPFAM" id="SSF47954">
    <property type="entry name" value="Cyclin-like"/>
    <property type="match status" value="2"/>
</dbReference>
<reference evidence="8" key="1">
    <citation type="submission" date="2011-08" db="EMBL/GenBank/DDBJ databases">
        <authorList>
            <person name="Rombauts S."/>
        </authorList>
    </citation>
    <scope>NUCLEOTIDE SEQUENCE</scope>
    <source>
        <strain evidence="8">London</strain>
    </source>
</reference>
<dbReference type="OMA" id="WITEEFR"/>
<dbReference type="PANTHER" id="PTHR10177">
    <property type="entry name" value="CYCLINS"/>
    <property type="match status" value="1"/>
</dbReference>
<dbReference type="Pfam" id="PF02984">
    <property type="entry name" value="Cyclin_C"/>
    <property type="match status" value="1"/>
</dbReference>
<evidence type="ECO:0000256" key="1">
    <source>
        <dbReference type="ARBA" id="ARBA00022618"/>
    </source>
</evidence>
<dbReference type="InterPro" id="IPR004367">
    <property type="entry name" value="Cyclin_C-dom"/>
</dbReference>
<dbReference type="Pfam" id="PF00134">
    <property type="entry name" value="Cyclin_N"/>
    <property type="match status" value="1"/>
</dbReference>
<dbReference type="EnsemblMetazoa" id="tetur15g03050.1">
    <property type="protein sequence ID" value="tetur15g03050.1"/>
    <property type="gene ID" value="tetur15g03050"/>
</dbReference>
<keyword evidence="2 4" id="KW-0195">Cyclin</keyword>
<keyword evidence="3" id="KW-0131">Cell cycle</keyword>
<keyword evidence="8" id="KW-1185">Reference proteome</keyword>
<dbReference type="InterPro" id="IPR046965">
    <property type="entry name" value="Cyclin_A/B-like"/>
</dbReference>
<evidence type="ECO:0000256" key="3">
    <source>
        <dbReference type="ARBA" id="ARBA00023306"/>
    </source>
</evidence>
<dbReference type="OrthoDB" id="5590282at2759"/>